<dbReference type="Proteomes" id="UP001139502">
    <property type="component" value="Unassembled WGS sequence"/>
</dbReference>
<feature type="coiled-coil region" evidence="1">
    <location>
        <begin position="132"/>
        <end position="159"/>
    </location>
</feature>
<dbReference type="AlphaFoldDB" id="A0A9X2HDP7"/>
<evidence type="ECO:0000313" key="3">
    <source>
        <dbReference type="Proteomes" id="UP001139502"/>
    </source>
</evidence>
<keyword evidence="3" id="KW-1185">Reference proteome</keyword>
<accession>A0A9X2HDP7</accession>
<proteinExistence type="predicted"/>
<evidence type="ECO:0000313" key="2">
    <source>
        <dbReference type="EMBL" id="MCP3426215.1"/>
    </source>
</evidence>
<dbReference type="RefSeq" id="WP_254166769.1">
    <property type="nucleotide sequence ID" value="NZ_JANAFB010000020.1"/>
</dbReference>
<evidence type="ECO:0000256" key="1">
    <source>
        <dbReference type="SAM" id="Coils"/>
    </source>
</evidence>
<comment type="caution">
    <text evidence="2">The sequence shown here is derived from an EMBL/GenBank/DDBJ whole genome shotgun (WGS) entry which is preliminary data.</text>
</comment>
<dbReference type="EMBL" id="JANAFB010000020">
    <property type="protein sequence ID" value="MCP3426215.1"/>
    <property type="molecule type" value="Genomic_DNA"/>
</dbReference>
<reference evidence="2" key="1">
    <citation type="submission" date="2022-06" db="EMBL/GenBank/DDBJ databases">
        <title>Rothia sp. isolated from sandalwood seedling.</title>
        <authorList>
            <person name="Tuikhar N."/>
            <person name="Kirdat K."/>
            <person name="Thorat V."/>
            <person name="Swetha P."/>
            <person name="Padma S."/>
            <person name="Sundararaj R."/>
            <person name="Yadav A."/>
        </authorList>
    </citation>
    <scope>NUCLEOTIDE SEQUENCE</scope>
    <source>
        <strain evidence="2">AR01</strain>
    </source>
</reference>
<sequence>MKHDDEFLLRDYVQHHLVGSKGGLDLLKRAATSQRDPGVREQLGEIARQVTRERSDLAGFAERLGASKGRGWQLLAGFGETLGRLKPNGTLFRRSPLSDLVELEMLVLGVEGKKCGWISMLEASRGDDRLDRGKLESLIESANDQLERLESMRRATAARLFRGTGGPAA</sequence>
<organism evidence="2 3">
    <name type="scientific">Rothia santali</name>
    <dbReference type="NCBI Taxonomy" id="2949643"/>
    <lineage>
        <taxon>Bacteria</taxon>
        <taxon>Bacillati</taxon>
        <taxon>Actinomycetota</taxon>
        <taxon>Actinomycetes</taxon>
        <taxon>Micrococcales</taxon>
        <taxon>Micrococcaceae</taxon>
        <taxon>Rothia</taxon>
    </lineage>
</organism>
<keyword evidence="1" id="KW-0175">Coiled coil</keyword>
<name>A0A9X2HDP7_9MICC</name>
<protein>
    <submittedName>
        <fullName evidence="2">Uncharacterized protein</fullName>
    </submittedName>
</protein>
<gene>
    <name evidence="2" type="ORF">NBM05_09395</name>
</gene>